<evidence type="ECO:0000313" key="2">
    <source>
        <dbReference type="EMBL" id="MUV13137.1"/>
    </source>
</evidence>
<keyword evidence="1" id="KW-0732">Signal</keyword>
<dbReference type="AlphaFoldDB" id="A0A7C9HKS8"/>
<sequence>MKRNQTAVRVSQAGLLRQALAASALAVALAAAAPSIVHAQAAAKPAAAAPATQGQPSQLVLTNATRIVSTLEKRRDEFTKNRGALDKFVATEFNQMFDREYAGRLVLGRHGRGASDADVKLFSDALADSLMSRYGSALLSFDKGLKIRVKSEEPLRNGAIVRVKSDFVRANGQATPVDYLMRKTGANWQVFDVLVEGVSFVQTFRQQFDGPLQAKGIKQVAADLRAGKMTAQASQ</sequence>
<dbReference type="PIRSF" id="PIRSF004649">
    <property type="entry name" value="MlaC"/>
    <property type="match status" value="1"/>
</dbReference>
<dbReference type="RefSeq" id="WP_156640141.1">
    <property type="nucleotide sequence ID" value="NZ_WOXT01000001.1"/>
</dbReference>
<dbReference type="InterPro" id="IPR042245">
    <property type="entry name" value="Tgt2/MlaC_sf"/>
</dbReference>
<dbReference type="PANTHER" id="PTHR36573:SF1">
    <property type="entry name" value="INTERMEMBRANE PHOSPHOLIPID TRANSPORT SYSTEM BINDING PROTEIN MLAC"/>
    <property type="match status" value="1"/>
</dbReference>
<dbReference type="EMBL" id="WOXT01000001">
    <property type="protein sequence ID" value="MUV13137.1"/>
    <property type="molecule type" value="Genomic_DNA"/>
</dbReference>
<accession>A0A7C9HKS8</accession>
<reference evidence="2 3" key="1">
    <citation type="submission" date="2019-12" db="EMBL/GenBank/DDBJ databases">
        <authorList>
            <person name="Xu J."/>
        </authorList>
    </citation>
    <scope>NUCLEOTIDE SEQUENCE [LARGE SCALE GENOMIC DNA]</scope>
    <source>
        <strain evidence="2 3">HX-5-24</strain>
    </source>
</reference>
<protein>
    <submittedName>
        <fullName evidence="2">Organic solvent ABC transporter</fullName>
    </submittedName>
</protein>
<comment type="caution">
    <text evidence="2">The sequence shown here is derived from an EMBL/GenBank/DDBJ whole genome shotgun (WGS) entry which is preliminary data.</text>
</comment>
<feature type="chain" id="PRO_5028907825" evidence="1">
    <location>
        <begin position="40"/>
        <end position="235"/>
    </location>
</feature>
<dbReference type="PANTHER" id="PTHR36573">
    <property type="entry name" value="INTERMEMBRANE PHOSPHOLIPID TRANSPORT SYSTEM BINDING PROTEIN MLAC"/>
    <property type="match status" value="1"/>
</dbReference>
<evidence type="ECO:0000256" key="1">
    <source>
        <dbReference type="SAM" id="SignalP"/>
    </source>
</evidence>
<organism evidence="2 3">
    <name type="scientific">Noviluteimonas gilva</name>
    <dbReference type="NCBI Taxonomy" id="2682097"/>
    <lineage>
        <taxon>Bacteria</taxon>
        <taxon>Pseudomonadati</taxon>
        <taxon>Pseudomonadota</taxon>
        <taxon>Gammaproteobacteria</taxon>
        <taxon>Lysobacterales</taxon>
        <taxon>Lysobacteraceae</taxon>
        <taxon>Noviluteimonas</taxon>
    </lineage>
</organism>
<dbReference type="Proteomes" id="UP000479692">
    <property type="component" value="Unassembled WGS sequence"/>
</dbReference>
<name>A0A7C9HKS8_9GAMM</name>
<gene>
    <name evidence="2" type="ORF">GN331_02845</name>
</gene>
<proteinExistence type="predicted"/>
<keyword evidence="3" id="KW-1185">Reference proteome</keyword>
<dbReference type="Gene3D" id="3.10.450.710">
    <property type="entry name" value="Tgt2/MlaC"/>
    <property type="match status" value="1"/>
</dbReference>
<dbReference type="Pfam" id="PF05494">
    <property type="entry name" value="MlaC"/>
    <property type="match status" value="1"/>
</dbReference>
<feature type="signal peptide" evidence="1">
    <location>
        <begin position="1"/>
        <end position="39"/>
    </location>
</feature>
<evidence type="ECO:0000313" key="3">
    <source>
        <dbReference type="Proteomes" id="UP000479692"/>
    </source>
</evidence>
<dbReference type="InterPro" id="IPR008869">
    <property type="entry name" value="MlaC/ttg2D"/>
</dbReference>